<dbReference type="CDD" id="cd02257">
    <property type="entry name" value="Peptidase_C19"/>
    <property type="match status" value="1"/>
</dbReference>
<feature type="non-terminal residue" evidence="3">
    <location>
        <position position="1"/>
    </location>
</feature>
<dbReference type="Proteomes" id="UP000276133">
    <property type="component" value="Unassembled WGS sequence"/>
</dbReference>
<dbReference type="PROSITE" id="PS50235">
    <property type="entry name" value="USP_3"/>
    <property type="match status" value="1"/>
</dbReference>
<evidence type="ECO:0000313" key="3">
    <source>
        <dbReference type="EMBL" id="RNA17245.1"/>
    </source>
</evidence>
<feature type="compositionally biased region" description="Polar residues" evidence="1">
    <location>
        <begin position="461"/>
        <end position="470"/>
    </location>
</feature>
<dbReference type="GO" id="GO:0004843">
    <property type="term" value="F:cysteine-type deubiquitinase activity"/>
    <property type="evidence" value="ECO:0007669"/>
    <property type="project" value="UniProtKB-EC"/>
</dbReference>
<dbReference type="Gene3D" id="3.90.70.10">
    <property type="entry name" value="Cysteine proteinases"/>
    <property type="match status" value="1"/>
</dbReference>
<keyword evidence="4" id="KW-1185">Reference proteome</keyword>
<evidence type="ECO:0000259" key="2">
    <source>
        <dbReference type="PROSITE" id="PS50235"/>
    </source>
</evidence>
<dbReference type="GO" id="GO:0016579">
    <property type="term" value="P:protein deubiquitination"/>
    <property type="evidence" value="ECO:0007669"/>
    <property type="project" value="TreeGrafter"/>
</dbReference>
<comment type="caution">
    <text evidence="3">The sequence shown here is derived from an EMBL/GenBank/DDBJ whole genome shotgun (WGS) entry which is preliminary data.</text>
</comment>
<reference evidence="3 4" key="1">
    <citation type="journal article" date="2018" name="Sci. Rep.">
        <title>Genomic signatures of local adaptation to the degree of environmental predictability in rotifers.</title>
        <authorList>
            <person name="Franch-Gras L."/>
            <person name="Hahn C."/>
            <person name="Garcia-Roger E.M."/>
            <person name="Carmona M.J."/>
            <person name="Serra M."/>
            <person name="Gomez A."/>
        </authorList>
    </citation>
    <scope>NUCLEOTIDE SEQUENCE [LARGE SCALE GENOMIC DNA]</scope>
    <source>
        <strain evidence="3">HYR1</strain>
    </source>
</reference>
<dbReference type="EC" id="3.4.19.12" evidence="3"/>
<dbReference type="GO" id="GO:0005634">
    <property type="term" value="C:nucleus"/>
    <property type="evidence" value="ECO:0007669"/>
    <property type="project" value="TreeGrafter"/>
</dbReference>
<keyword evidence="3" id="KW-0378">Hydrolase</keyword>
<dbReference type="SUPFAM" id="SSF54001">
    <property type="entry name" value="Cysteine proteinases"/>
    <property type="match status" value="1"/>
</dbReference>
<dbReference type="InterPro" id="IPR038765">
    <property type="entry name" value="Papain-like_cys_pep_sf"/>
</dbReference>
<dbReference type="EMBL" id="REGN01004491">
    <property type="protein sequence ID" value="RNA17245.1"/>
    <property type="molecule type" value="Genomic_DNA"/>
</dbReference>
<gene>
    <name evidence="3" type="ORF">BpHYR1_054059</name>
</gene>
<feature type="non-terminal residue" evidence="3">
    <location>
        <position position="771"/>
    </location>
</feature>
<feature type="region of interest" description="Disordered" evidence="1">
    <location>
        <begin position="452"/>
        <end position="491"/>
    </location>
</feature>
<evidence type="ECO:0000256" key="1">
    <source>
        <dbReference type="SAM" id="MobiDB-lite"/>
    </source>
</evidence>
<organism evidence="3 4">
    <name type="scientific">Brachionus plicatilis</name>
    <name type="common">Marine rotifer</name>
    <name type="synonym">Brachionus muelleri</name>
    <dbReference type="NCBI Taxonomy" id="10195"/>
    <lineage>
        <taxon>Eukaryota</taxon>
        <taxon>Metazoa</taxon>
        <taxon>Spiralia</taxon>
        <taxon>Gnathifera</taxon>
        <taxon>Rotifera</taxon>
        <taxon>Eurotatoria</taxon>
        <taxon>Monogononta</taxon>
        <taxon>Pseudotrocha</taxon>
        <taxon>Ploima</taxon>
        <taxon>Brachionidae</taxon>
        <taxon>Brachionus</taxon>
    </lineage>
</organism>
<accession>A0A3M7R1Y5</accession>
<dbReference type="STRING" id="10195.A0A3M7R1Y5"/>
<name>A0A3M7R1Y5_BRAPC</name>
<protein>
    <submittedName>
        <fullName evidence="3">Ubiquitin carboxyl-terminal hydrolase 8 isoform X1</fullName>
        <ecNumber evidence="3">3.4.19.12</ecNumber>
    </submittedName>
</protein>
<proteinExistence type="predicted"/>
<feature type="domain" description="USP" evidence="2">
    <location>
        <begin position="1"/>
        <end position="316"/>
    </location>
</feature>
<dbReference type="AlphaFoldDB" id="A0A3M7R1Y5"/>
<dbReference type="OrthoDB" id="6141723at2759"/>
<feature type="compositionally biased region" description="Basic and acidic residues" evidence="1">
    <location>
        <begin position="471"/>
        <end position="481"/>
    </location>
</feature>
<sequence length="771" mass="91513">SFDRVLRQLVEHKFRNQSVYAQKDYQLAESYANLVYLGLNQAKKSKKNEFIQLVHSFFDKLYESELNIYFEQFEQGDAHEFLIQFVEYIDKCVVEIEIAKRGLRPNEDLKSVFEQYKEAHNLMSNSFMFKTLQKMTCSRNVFHQKQIQASQFCLQVPINANCRKIEDCVELCFQNELINNTNCSQCNSNQKFNCQSKIQTTNENLIIMIKRFKIDEKGSLVKIDNFIEFGESLDLKNFIWRSNERNQITEYQLCSVCFHLGYSSNSGHITSLIFCEKKKIWHYFDDEIIEMYKTVDDFIRSRRQSSQSYILFYKLKTQSQVESIRITNLQGNNSIDQSTLMDSEQQMQRTLTIESQMSVQYNDDDIQEIENSSDSIVEINQSNQNKSQKIEKISKKEAIKKRNEYKKEWMKNKRKNLVEKQKEQINNTLRKREKRKNDANYRIIEQKRDSLEHQVRRQDSTYRASEQSRNTIEHQVRRQDSTYRASEQSRNTIEHQVRRQDSTYRASEQSRNTIEHQVKRSEQNFLIEIYENGIKNGPSFVCVCCGGLFFKRTVNKFLLNQINSLYKMVFNVDDKSESIKYLIERPLFKENQIKLSTKWFENHKHIVSMDITENFIVNNDDRNLVELNQNLDKHITSRTICQEDQINVIQENNFDDDYIDNQQTLLVDNNDMVKIIAPGEGIQPRSLLSDKDAEELTFIKIYGGEKYLPKVQLKYGMRCKSEFRRFDRRCAEDINKIFYSYKKLVSKKLNAAIDTCLRKTKEIDSMTARDA</sequence>
<dbReference type="PANTHER" id="PTHR24006:SF827">
    <property type="entry name" value="UBIQUITIN CARBOXYL-TERMINAL HYDROLASE 34"/>
    <property type="match status" value="1"/>
</dbReference>
<evidence type="ECO:0000313" key="4">
    <source>
        <dbReference type="Proteomes" id="UP000276133"/>
    </source>
</evidence>
<dbReference type="PANTHER" id="PTHR24006">
    <property type="entry name" value="UBIQUITIN CARBOXYL-TERMINAL HYDROLASE"/>
    <property type="match status" value="1"/>
</dbReference>
<feature type="compositionally biased region" description="Polar residues" evidence="1">
    <location>
        <begin position="482"/>
        <end position="491"/>
    </location>
</feature>
<dbReference type="GO" id="GO:0005829">
    <property type="term" value="C:cytosol"/>
    <property type="evidence" value="ECO:0007669"/>
    <property type="project" value="TreeGrafter"/>
</dbReference>
<dbReference type="InterPro" id="IPR050164">
    <property type="entry name" value="Peptidase_C19"/>
</dbReference>
<dbReference type="InterPro" id="IPR028889">
    <property type="entry name" value="USP"/>
</dbReference>